<dbReference type="InterPro" id="IPR036390">
    <property type="entry name" value="WH_DNA-bd_sf"/>
</dbReference>
<reference evidence="8" key="1">
    <citation type="submission" date="2021-03" db="EMBL/GenBank/DDBJ databases">
        <authorList>
            <person name="Tagirdzhanova G."/>
        </authorList>
    </citation>
    <scope>NUCLEOTIDE SEQUENCE</scope>
</reference>
<evidence type="ECO:0000256" key="6">
    <source>
        <dbReference type="PIRNR" id="PIRNR028763"/>
    </source>
</evidence>
<comment type="similarity">
    <text evidence="2 6">Belongs to the eukaryotic RPC34/RPC39 RNA polymerase subunit family.</text>
</comment>
<comment type="function">
    <text evidence="6">DNA-dependent RNA polymerase catalyzes the transcription of DNA into RNA using the four ribonucleoside triphosphates as substrates. Specific peripheric component of RNA polymerase III which synthesizes small RNAs, such as 5S rRNA and tRNAs.</text>
</comment>
<evidence type="ECO:0000313" key="8">
    <source>
        <dbReference type="EMBL" id="CAF9935733.1"/>
    </source>
</evidence>
<accession>A0A8H3G353</accession>
<dbReference type="SUPFAM" id="SSF46785">
    <property type="entry name" value="Winged helix' DNA-binding domain"/>
    <property type="match status" value="1"/>
</dbReference>
<protein>
    <recommendedName>
        <fullName evidence="6">DNA-directed RNA polymerase III subunit RPC6</fullName>
        <shortName evidence="6">RNA polymerase III subunit C6</shortName>
    </recommendedName>
</protein>
<evidence type="ECO:0000256" key="7">
    <source>
        <dbReference type="SAM" id="MobiDB-lite"/>
    </source>
</evidence>
<evidence type="ECO:0000256" key="3">
    <source>
        <dbReference type="ARBA" id="ARBA00022478"/>
    </source>
</evidence>
<dbReference type="GO" id="GO:0005654">
    <property type="term" value="C:nucleoplasm"/>
    <property type="evidence" value="ECO:0007669"/>
    <property type="project" value="UniProtKB-ARBA"/>
</dbReference>
<dbReference type="OrthoDB" id="613763at2759"/>
<dbReference type="Proteomes" id="UP000664521">
    <property type="component" value="Unassembled WGS sequence"/>
</dbReference>
<evidence type="ECO:0000256" key="1">
    <source>
        <dbReference type="ARBA" id="ARBA00004123"/>
    </source>
</evidence>
<evidence type="ECO:0000313" key="9">
    <source>
        <dbReference type="Proteomes" id="UP000664521"/>
    </source>
</evidence>
<dbReference type="GO" id="GO:0006383">
    <property type="term" value="P:transcription by RNA polymerase III"/>
    <property type="evidence" value="ECO:0007669"/>
    <property type="project" value="UniProtKB-UniRule"/>
</dbReference>
<dbReference type="InterPro" id="IPR036388">
    <property type="entry name" value="WH-like_DNA-bd_sf"/>
</dbReference>
<dbReference type="Pfam" id="PF05158">
    <property type="entry name" value="RNA_pol_Rpc34"/>
    <property type="match status" value="1"/>
</dbReference>
<gene>
    <name evidence="8" type="primary">RPC34</name>
    <name evidence="8" type="ORF">HETSPECPRED_009885</name>
</gene>
<evidence type="ECO:0000256" key="4">
    <source>
        <dbReference type="ARBA" id="ARBA00023163"/>
    </source>
</evidence>
<proteinExistence type="inferred from homology"/>
<dbReference type="Gene3D" id="1.10.10.10">
    <property type="entry name" value="Winged helix-like DNA-binding domain superfamily/Winged helix DNA-binding domain"/>
    <property type="match status" value="1"/>
</dbReference>
<keyword evidence="9" id="KW-1185">Reference proteome</keyword>
<dbReference type="InterPro" id="IPR007832">
    <property type="entry name" value="RNA_pol_Rpc34"/>
</dbReference>
<dbReference type="AlphaFoldDB" id="A0A8H3G353"/>
<dbReference type="EMBL" id="CAJPDS010000085">
    <property type="protein sequence ID" value="CAF9935733.1"/>
    <property type="molecule type" value="Genomic_DNA"/>
</dbReference>
<dbReference type="PANTHER" id="PTHR12780">
    <property type="entry name" value="RNA POLYMERASE III DNA DIRECTED , 39KD SUBUNIT-RELATED"/>
    <property type="match status" value="1"/>
</dbReference>
<keyword evidence="4 6" id="KW-0804">Transcription</keyword>
<dbReference type="GO" id="GO:0005737">
    <property type="term" value="C:cytoplasm"/>
    <property type="evidence" value="ECO:0007669"/>
    <property type="project" value="UniProtKB-ARBA"/>
</dbReference>
<dbReference type="GO" id="GO:0005666">
    <property type="term" value="C:RNA polymerase III complex"/>
    <property type="evidence" value="ECO:0007669"/>
    <property type="project" value="UniProtKB-UniRule"/>
</dbReference>
<evidence type="ECO:0000256" key="2">
    <source>
        <dbReference type="ARBA" id="ARBA00011038"/>
    </source>
</evidence>
<keyword evidence="3 6" id="KW-0240">DNA-directed RNA polymerase</keyword>
<dbReference type="FunFam" id="1.10.10.10:FF:000116">
    <property type="entry name" value="DNA-directed RNA polymerase III subunit RPC6"/>
    <property type="match status" value="1"/>
</dbReference>
<keyword evidence="5 6" id="KW-0539">Nucleus</keyword>
<comment type="subcellular location">
    <subcellularLocation>
        <location evidence="1 6">Nucleus</location>
    </subcellularLocation>
</comment>
<comment type="caution">
    <text evidence="8">The sequence shown here is derived from an EMBL/GenBank/DDBJ whole genome shotgun (WGS) entry which is preliminary data.</text>
</comment>
<organism evidence="8 9">
    <name type="scientific">Heterodermia speciosa</name>
    <dbReference type="NCBI Taxonomy" id="116794"/>
    <lineage>
        <taxon>Eukaryota</taxon>
        <taxon>Fungi</taxon>
        <taxon>Dikarya</taxon>
        <taxon>Ascomycota</taxon>
        <taxon>Pezizomycotina</taxon>
        <taxon>Lecanoromycetes</taxon>
        <taxon>OSLEUM clade</taxon>
        <taxon>Lecanoromycetidae</taxon>
        <taxon>Caliciales</taxon>
        <taxon>Physciaceae</taxon>
        <taxon>Heterodermia</taxon>
    </lineage>
</organism>
<dbReference type="PIRSF" id="PIRSF028763">
    <property type="entry name" value="RNA_pol_Rpc34"/>
    <property type="match status" value="1"/>
</dbReference>
<dbReference type="InterPro" id="IPR016049">
    <property type="entry name" value="RNA_pol_Rpc34-like"/>
</dbReference>
<evidence type="ECO:0000256" key="5">
    <source>
        <dbReference type="ARBA" id="ARBA00023242"/>
    </source>
</evidence>
<feature type="region of interest" description="Disordered" evidence="7">
    <location>
        <begin position="1"/>
        <end position="21"/>
    </location>
</feature>
<sequence>MANEVDAALRATGESHTGHDDGIAQASLEELKNALYARCANQPADKYFDQNDLLRLGVIPNDDASLLHTCTHQLTRKGLLKVHKRAGAVCWKVVKQEDAAKYKTLNDEEAIVYSYIESAGREGIWTKVLRSRTNLHQTPLTRCLKTLENRNYIKPTRNVKFPGRKSYMLAHLQPSEASTGGPFYTDGVLDDEFVHQMAIWAERYIIGRSWSHRPQSEISKKKILKKLSKEQAENLRAEEISRGNISRDRNREMLPMPPGYTGYPTLSEITKAINESGLSAVKMKEAEMLQLLDVLIWDDRVEKVPSIKGYRALRGVSGTSGPEFENGFTEAPCGRCPVFEICEEGGPVNATTCEYFEDWLDLF</sequence>
<name>A0A8H3G353_9LECA</name>